<dbReference type="AlphaFoldDB" id="D2UXV5"/>
<keyword evidence="3" id="KW-1185">Reference proteome</keyword>
<name>D2UXV5_NAEGR</name>
<protein>
    <submittedName>
        <fullName evidence="2">Predicted protein</fullName>
    </submittedName>
</protein>
<reference evidence="2 3" key="1">
    <citation type="journal article" date="2010" name="Cell">
        <title>The genome of Naegleria gruberi illuminates early eukaryotic versatility.</title>
        <authorList>
            <person name="Fritz-Laylin L.K."/>
            <person name="Prochnik S.E."/>
            <person name="Ginger M.L."/>
            <person name="Dacks J.B."/>
            <person name="Carpenter M.L."/>
            <person name="Field M.C."/>
            <person name="Kuo A."/>
            <person name="Paredez A."/>
            <person name="Chapman J."/>
            <person name="Pham J."/>
            <person name="Shu S."/>
            <person name="Neupane R."/>
            <person name="Cipriano M."/>
            <person name="Mancuso J."/>
            <person name="Tu H."/>
            <person name="Salamov A."/>
            <person name="Lindquist E."/>
            <person name="Shapiro H."/>
            <person name="Lucas S."/>
            <person name="Grigoriev I.V."/>
            <person name="Cande W.Z."/>
            <person name="Fulton C."/>
            <person name="Rokhsar D.S."/>
            <person name="Dawson S.C."/>
        </authorList>
    </citation>
    <scope>NUCLEOTIDE SEQUENCE [LARGE SCALE GENOMIC DNA]</scope>
    <source>
        <strain evidence="2 3">NEG-M</strain>
    </source>
</reference>
<sequence length="308" mass="35621">MEHIIQQIQELESLNKREEEKIEQERCNHHESSRAKERVLIEMDELEKRNQALCESIFQFDVNLDGTRQQNNDVKLLLKESKLVSNSVFVDNSEKRLRHMQNQLEQRKGEVEGIRGEVATKIYEINIRFAAKIKENSLGNVIKQVETLKKKFTELKRREELKKKFEPIEELERLSSSISCMEKEEADFDVVLSSKADLIEQKKMELDLLSGELRQCAEKVAARTEQDMNIDYSLLVEANFSDQVSQNVVSSFLEEKSKLLVIRERLAEEDGMASALEVKFEKTAEKTQELSKTLSGLNCSKCSISMTI</sequence>
<feature type="coiled-coil region" evidence="1">
    <location>
        <begin position="1"/>
        <end position="56"/>
    </location>
</feature>
<dbReference type="VEuPathDB" id="AmoebaDB:NAEGRDRAFT_45029"/>
<dbReference type="Proteomes" id="UP000006671">
    <property type="component" value="Unassembled WGS sequence"/>
</dbReference>
<gene>
    <name evidence="2" type="ORF">NAEGRDRAFT_45029</name>
</gene>
<accession>D2UXV5</accession>
<evidence type="ECO:0000256" key="1">
    <source>
        <dbReference type="SAM" id="Coils"/>
    </source>
</evidence>
<dbReference type="OMA" id="KCSANMA"/>
<evidence type="ECO:0000313" key="2">
    <source>
        <dbReference type="EMBL" id="EFC50695.1"/>
    </source>
</evidence>
<dbReference type="InParanoid" id="D2UXV5"/>
<dbReference type="OrthoDB" id="10372656at2759"/>
<dbReference type="RefSeq" id="XP_002683439.1">
    <property type="nucleotide sequence ID" value="XM_002683393.1"/>
</dbReference>
<keyword evidence="1" id="KW-0175">Coiled coil</keyword>
<dbReference type="GeneID" id="8863915"/>
<proteinExistence type="predicted"/>
<evidence type="ECO:0000313" key="3">
    <source>
        <dbReference type="Proteomes" id="UP000006671"/>
    </source>
</evidence>
<organism evidence="3">
    <name type="scientific">Naegleria gruberi</name>
    <name type="common">Amoeba</name>
    <dbReference type="NCBI Taxonomy" id="5762"/>
    <lineage>
        <taxon>Eukaryota</taxon>
        <taxon>Discoba</taxon>
        <taxon>Heterolobosea</taxon>
        <taxon>Tetramitia</taxon>
        <taxon>Eutetramitia</taxon>
        <taxon>Vahlkampfiidae</taxon>
        <taxon>Naegleria</taxon>
    </lineage>
</organism>
<dbReference type="KEGG" id="ngr:NAEGRDRAFT_45029"/>
<dbReference type="EMBL" id="GG738845">
    <property type="protein sequence ID" value="EFC50695.1"/>
    <property type="molecule type" value="Genomic_DNA"/>
</dbReference>